<dbReference type="Proteomes" id="UP000009273">
    <property type="component" value="Segment"/>
</dbReference>
<dbReference type="PROSITE" id="PS50052">
    <property type="entry name" value="GUANYLATE_KINASE_2"/>
    <property type="match status" value="1"/>
</dbReference>
<dbReference type="InterPro" id="IPR008144">
    <property type="entry name" value="Guanylate_kin-like_dom"/>
</dbReference>
<dbReference type="Pfam" id="PF00625">
    <property type="entry name" value="Guanylate_kin"/>
    <property type="match status" value="1"/>
</dbReference>
<accession>G3MAC3</accession>
<dbReference type="PANTHER" id="PTHR23117">
    <property type="entry name" value="GUANYLATE KINASE-RELATED"/>
    <property type="match status" value="1"/>
</dbReference>
<evidence type="ECO:0000313" key="5">
    <source>
        <dbReference type="EMBL" id="AEO93641.1"/>
    </source>
</evidence>
<evidence type="ECO:0000313" key="6">
    <source>
        <dbReference type="Proteomes" id="UP000009273"/>
    </source>
</evidence>
<dbReference type="PROSITE" id="PS00856">
    <property type="entry name" value="GUANYLATE_KINASE_1"/>
    <property type="match status" value="1"/>
</dbReference>
<keyword evidence="3" id="KW-0418">Kinase</keyword>
<evidence type="ECO:0000256" key="1">
    <source>
        <dbReference type="ARBA" id="ARBA00005790"/>
    </source>
</evidence>
<comment type="similarity">
    <text evidence="1">Belongs to the guanylate kinase family.</text>
</comment>
<protein>
    <submittedName>
        <fullName evidence="5">Gp382</fullName>
    </submittedName>
</protein>
<dbReference type="EMBL" id="JN638751">
    <property type="protein sequence ID" value="AEO93641.1"/>
    <property type="molecule type" value="Genomic_DNA"/>
</dbReference>
<dbReference type="SMART" id="SM00072">
    <property type="entry name" value="GuKc"/>
    <property type="match status" value="1"/>
</dbReference>
<dbReference type="RefSeq" id="YP_009015685.1">
    <property type="nucleotide sequence ID" value="NC_023719.1"/>
</dbReference>
<keyword evidence="2" id="KW-0808">Transferase</keyword>
<dbReference type="Gene3D" id="3.40.50.300">
    <property type="entry name" value="P-loop containing nucleotide triphosphate hydrolases"/>
    <property type="match status" value="1"/>
</dbReference>
<gene>
    <name evidence="5" type="primary">382</name>
    <name evidence="5" type="ORF">G_382</name>
</gene>
<name>G3MAC3_9CAUD</name>
<sequence length="274" mass="32486">MGHWICLIGKSGSGKTKIAKFFHESVGFTTRNMRKNEIDGISYYFKNKEDIEKEIVKFNNEEESDIIEYGEYKGHYYGTLKEEFEKNIREHDIVVNVMEIEGALKMRKKFGSDLVKLIWVDVNEDIRIGRLKRRSAVTGESKEDIEQRFNESYRDKEKDLCDYVVSNNNTIEMSVATIKEYLVLCKDENKKNVINSIKTLLTYNDLAFNHSLMYYEFYIMHDMYVLNPLIKLEQDIDFLVRSVENEIKHIRELTYDIINYLESIRIVMTLKNNE</sequence>
<dbReference type="InterPro" id="IPR008145">
    <property type="entry name" value="GK/Ca_channel_bsu"/>
</dbReference>
<dbReference type="KEGG" id="vg:18563597"/>
<keyword evidence="6" id="KW-1185">Reference proteome</keyword>
<dbReference type="InterPro" id="IPR027417">
    <property type="entry name" value="P-loop_NTPase"/>
</dbReference>
<dbReference type="GeneID" id="18563597"/>
<evidence type="ECO:0000256" key="3">
    <source>
        <dbReference type="ARBA" id="ARBA00022777"/>
    </source>
</evidence>
<organism evidence="5 6">
    <name type="scientific">Bacillus phage G</name>
    <dbReference type="NCBI Taxonomy" id="2884420"/>
    <lineage>
        <taxon>Viruses</taxon>
        <taxon>Duplodnaviria</taxon>
        <taxon>Heunggongvirae</taxon>
        <taxon>Uroviricota</taxon>
        <taxon>Caudoviricetes</taxon>
        <taxon>Donellivirus</taxon>
        <taxon>Donellivirus gee</taxon>
    </lineage>
</organism>
<dbReference type="InterPro" id="IPR020590">
    <property type="entry name" value="Guanylate_kinase_CS"/>
</dbReference>
<dbReference type="SUPFAM" id="SSF52540">
    <property type="entry name" value="P-loop containing nucleoside triphosphate hydrolases"/>
    <property type="match status" value="1"/>
</dbReference>
<dbReference type="GO" id="GO:0004385">
    <property type="term" value="F:GMP kinase activity"/>
    <property type="evidence" value="ECO:0007669"/>
    <property type="project" value="TreeGrafter"/>
</dbReference>
<dbReference type="OrthoDB" id="12024at10239"/>
<feature type="domain" description="Guanylate kinase-like" evidence="4">
    <location>
        <begin position="2"/>
        <end position="183"/>
    </location>
</feature>
<evidence type="ECO:0000259" key="4">
    <source>
        <dbReference type="PROSITE" id="PS50052"/>
    </source>
</evidence>
<evidence type="ECO:0000256" key="2">
    <source>
        <dbReference type="ARBA" id="ARBA00022679"/>
    </source>
</evidence>
<proteinExistence type="inferred from homology"/>
<dbReference type="PANTHER" id="PTHR23117:SF13">
    <property type="entry name" value="GUANYLATE KINASE"/>
    <property type="match status" value="1"/>
</dbReference>
<reference evidence="5 6" key="1">
    <citation type="submission" date="2011-09" db="EMBL/GenBank/DDBJ databases">
        <authorList>
            <person name="Pope W.H."/>
            <person name="Pedulla M.L."/>
            <person name="Ford M.E."/>
            <person name="Peebles C.L."/>
            <person name="Hatfull G.H."/>
            <person name="Hendrix R.W."/>
        </authorList>
    </citation>
    <scope>NUCLEOTIDE SEQUENCE [LARGE SCALE GENOMIC DNA]</scope>
    <source>
        <strain evidence="5">G</strain>
    </source>
</reference>